<dbReference type="InterPro" id="IPR011251">
    <property type="entry name" value="Luciferase-like_dom"/>
</dbReference>
<dbReference type="GO" id="GO:0016705">
    <property type="term" value="F:oxidoreductase activity, acting on paired donors, with incorporation or reduction of molecular oxygen"/>
    <property type="evidence" value="ECO:0007669"/>
    <property type="project" value="InterPro"/>
</dbReference>
<dbReference type="PANTHER" id="PTHR30011">
    <property type="entry name" value="ALKANESULFONATE MONOOXYGENASE-RELATED"/>
    <property type="match status" value="1"/>
</dbReference>
<dbReference type="GO" id="GO:0004497">
    <property type="term" value="F:monooxygenase activity"/>
    <property type="evidence" value="ECO:0007669"/>
    <property type="project" value="UniProtKB-KW"/>
</dbReference>
<organism evidence="6 7">
    <name type="scientific">Hoeflea marina</name>
    <dbReference type="NCBI Taxonomy" id="274592"/>
    <lineage>
        <taxon>Bacteria</taxon>
        <taxon>Pseudomonadati</taxon>
        <taxon>Pseudomonadota</taxon>
        <taxon>Alphaproteobacteria</taxon>
        <taxon>Hyphomicrobiales</taxon>
        <taxon>Rhizobiaceae</taxon>
        <taxon>Hoeflea</taxon>
    </lineage>
</organism>
<gene>
    <name evidence="6" type="ORF">DFR52_10158</name>
</gene>
<dbReference type="SUPFAM" id="SSF51679">
    <property type="entry name" value="Bacterial luciferase-like"/>
    <property type="match status" value="1"/>
</dbReference>
<dbReference type="RefSeq" id="WP_210205739.1">
    <property type="nucleotide sequence ID" value="NZ_QGTR01000001.1"/>
</dbReference>
<dbReference type="AlphaFoldDB" id="A0A317PPE4"/>
<evidence type="ECO:0000256" key="2">
    <source>
        <dbReference type="ARBA" id="ARBA00022643"/>
    </source>
</evidence>
<dbReference type="Pfam" id="PF00296">
    <property type="entry name" value="Bac_luciferase"/>
    <property type="match status" value="1"/>
</dbReference>
<evidence type="ECO:0000256" key="4">
    <source>
        <dbReference type="ARBA" id="ARBA00023033"/>
    </source>
</evidence>
<dbReference type="PANTHER" id="PTHR30011:SF16">
    <property type="entry name" value="C2H2 FINGER DOMAIN TRANSCRIPTION FACTOR (EUROFUNG)-RELATED"/>
    <property type="match status" value="1"/>
</dbReference>
<keyword evidence="2" id="KW-0288">FMN</keyword>
<dbReference type="InterPro" id="IPR051260">
    <property type="entry name" value="Diverse_substr_monoxygenases"/>
</dbReference>
<dbReference type="Proteomes" id="UP000246352">
    <property type="component" value="Unassembled WGS sequence"/>
</dbReference>
<dbReference type="EMBL" id="QGTR01000001">
    <property type="protein sequence ID" value="PWW03378.1"/>
    <property type="molecule type" value="Genomic_DNA"/>
</dbReference>
<reference evidence="6 7" key="1">
    <citation type="submission" date="2018-05" db="EMBL/GenBank/DDBJ databases">
        <title>Genomic Encyclopedia of Type Strains, Phase IV (KMG-IV): sequencing the most valuable type-strain genomes for metagenomic binning, comparative biology and taxonomic classification.</title>
        <authorList>
            <person name="Goeker M."/>
        </authorList>
    </citation>
    <scope>NUCLEOTIDE SEQUENCE [LARGE SCALE GENOMIC DNA]</scope>
    <source>
        <strain evidence="6 7">DSM 16791</strain>
    </source>
</reference>
<protein>
    <submittedName>
        <fullName evidence="6">Luciferase-type oxidoreductase</fullName>
    </submittedName>
</protein>
<evidence type="ECO:0000256" key="3">
    <source>
        <dbReference type="ARBA" id="ARBA00023002"/>
    </source>
</evidence>
<dbReference type="InterPro" id="IPR020020">
    <property type="entry name" value="Luciferase-type_oxidoreductase"/>
</dbReference>
<feature type="domain" description="Luciferase-like" evidence="5">
    <location>
        <begin position="46"/>
        <end position="242"/>
    </location>
</feature>
<sequence>MLDPLAMLKPSSAPYAAQHGFSRTFAPGQLTLGLFFPIESFSGEFPTMSGQVQLAKLAEAAGFAALWLRDVPLYDPTFGDVGQIYDPFVYLGYLAGQTTDIALATGSIVVPIRNPLHLAKAATSVDQLSGGRLLLGVASGDRPVEFPAFGVNPDTRAALFREYVEVFRQVQKSSLQPVCWSGGSLAGADMIPKPVAEEIPLLITGSSRQSVDWIARNGHGWITYPRPPTHQKTVLDAYRAAVRDQCGDIFKPFTQSLYIDLAADPNAMPQPIHLGYRLGRHHLIGLLEQLRDMGVNHVTFNLRFSLRPVPDVINELAQHVLPQFPPMAMATS</sequence>
<name>A0A317PPE4_9HYPH</name>
<dbReference type="NCBIfam" id="TIGR03571">
    <property type="entry name" value="lucif_BA3436"/>
    <property type="match status" value="1"/>
</dbReference>
<accession>A0A317PPE4</accession>
<dbReference type="InterPro" id="IPR036661">
    <property type="entry name" value="Luciferase-like_sf"/>
</dbReference>
<dbReference type="Gene3D" id="3.20.20.30">
    <property type="entry name" value="Luciferase-like domain"/>
    <property type="match status" value="1"/>
</dbReference>
<keyword evidence="3" id="KW-0560">Oxidoreductase</keyword>
<proteinExistence type="predicted"/>
<evidence type="ECO:0000313" key="7">
    <source>
        <dbReference type="Proteomes" id="UP000246352"/>
    </source>
</evidence>
<keyword evidence="1" id="KW-0285">Flavoprotein</keyword>
<evidence type="ECO:0000259" key="5">
    <source>
        <dbReference type="Pfam" id="PF00296"/>
    </source>
</evidence>
<keyword evidence="7" id="KW-1185">Reference proteome</keyword>
<comment type="caution">
    <text evidence="6">The sequence shown here is derived from an EMBL/GenBank/DDBJ whole genome shotgun (WGS) entry which is preliminary data.</text>
</comment>
<evidence type="ECO:0000256" key="1">
    <source>
        <dbReference type="ARBA" id="ARBA00022630"/>
    </source>
</evidence>
<evidence type="ECO:0000313" key="6">
    <source>
        <dbReference type="EMBL" id="PWW03378.1"/>
    </source>
</evidence>
<keyword evidence="4" id="KW-0503">Monooxygenase</keyword>